<comment type="catalytic activity">
    <reaction evidence="9">
        <text>a long chain fatty alcohol + a fatty acyl-CoA = a long-chain alcohol wax ester + CoA</text>
        <dbReference type="Rhea" id="RHEA:38443"/>
        <dbReference type="ChEBI" id="CHEBI:17135"/>
        <dbReference type="ChEBI" id="CHEBI:57287"/>
        <dbReference type="ChEBI" id="CHEBI:77636"/>
        <dbReference type="ChEBI" id="CHEBI:235323"/>
        <dbReference type="EC" id="2.3.1.75"/>
    </reaction>
</comment>
<evidence type="ECO:0000256" key="1">
    <source>
        <dbReference type="ARBA" id="ARBA00004162"/>
    </source>
</evidence>
<dbReference type="GO" id="GO:0019432">
    <property type="term" value="P:triglyceride biosynthetic process"/>
    <property type="evidence" value="ECO:0007669"/>
    <property type="project" value="UniProtKB-UniPathway"/>
</dbReference>
<evidence type="ECO:0000313" key="13">
    <source>
        <dbReference type="EMBL" id="VFU24177.1"/>
    </source>
</evidence>
<feature type="domain" description="O-acyltransferase WSD1-like N-terminal" evidence="11">
    <location>
        <begin position="38"/>
        <end position="98"/>
    </location>
</feature>
<reference evidence="13" key="1">
    <citation type="submission" date="2019-03" db="EMBL/GenBank/DDBJ databases">
        <authorList>
            <person name="Mank J."/>
            <person name="Almeida P."/>
        </authorList>
    </citation>
    <scope>NUCLEOTIDE SEQUENCE</scope>
    <source>
        <strain evidence="13">78183</strain>
    </source>
</reference>
<dbReference type="InterPro" id="IPR004255">
    <property type="entry name" value="O-acyltransferase_WSD1_N"/>
</dbReference>
<dbReference type="EMBL" id="CAADRP010000158">
    <property type="protein sequence ID" value="VFU24177.1"/>
    <property type="molecule type" value="Genomic_DNA"/>
</dbReference>
<dbReference type="GO" id="GO:0005886">
    <property type="term" value="C:plasma membrane"/>
    <property type="evidence" value="ECO:0007669"/>
    <property type="project" value="UniProtKB-SubCell"/>
</dbReference>
<protein>
    <submittedName>
        <fullName evidence="13">Uncharacterized protein</fullName>
    </submittedName>
</protein>
<dbReference type="UniPathway" id="UPA00282"/>
<dbReference type="Pfam" id="PF06974">
    <property type="entry name" value="WS_DGAT_C"/>
    <property type="match status" value="1"/>
</dbReference>
<evidence type="ECO:0000256" key="10">
    <source>
        <dbReference type="ARBA" id="ARBA00048109"/>
    </source>
</evidence>
<dbReference type="Pfam" id="PF03007">
    <property type="entry name" value="WS_DGAT_cat"/>
    <property type="match status" value="1"/>
</dbReference>
<evidence type="ECO:0000259" key="12">
    <source>
        <dbReference type="Pfam" id="PF06974"/>
    </source>
</evidence>
<dbReference type="PANTHER" id="PTHR31650">
    <property type="entry name" value="O-ACYLTRANSFERASE (WSD1-LIKE) FAMILY PROTEIN"/>
    <property type="match status" value="1"/>
</dbReference>
<sequence length="289" mass="32472">MGKENSSTALQSATLFGPWPHNKPWIHPSCSLYTQDYLSKLSMLQLPQSQPLWEIHLIKYPTSNAAGTIIFKIHHAIGDGYSLMGALLSCLQRADNPSLPLTFSLGQIKQIKATLGVQFSWELYMQEMSKGSIDHSNCTALVMLNTRMFHSYQSIKEMVKPKAESPWGNHFAFFHVQLPELVASTELNPIEFVRKAQQIIKRKRSSLAVYLTAAFIEIVKKLKGHEVSTTKLNFSGIFYVDKLRVTLGAEKGFIDAQKLKSCIEKAFQMILRSVAVKSAKELRGNKIIG</sequence>
<evidence type="ECO:0000256" key="5">
    <source>
        <dbReference type="ARBA" id="ARBA00022679"/>
    </source>
</evidence>
<feature type="domain" description="O-acyltransferase WSD1 C-terminal" evidence="12">
    <location>
        <begin position="167"/>
        <end position="230"/>
    </location>
</feature>
<comment type="similarity">
    <text evidence="8">In the N-terminal section; belongs to the long-chain O-acyltransferase family.</text>
</comment>
<keyword evidence="6" id="KW-0256">Endoplasmic reticulum</keyword>
<evidence type="ECO:0000256" key="6">
    <source>
        <dbReference type="ARBA" id="ARBA00022824"/>
    </source>
</evidence>
<keyword evidence="5" id="KW-0808">Transferase</keyword>
<comment type="pathway">
    <text evidence="3">Glycerolipid metabolism; triacylglycerol biosynthesis.</text>
</comment>
<evidence type="ECO:0000256" key="8">
    <source>
        <dbReference type="ARBA" id="ARBA00024360"/>
    </source>
</evidence>
<dbReference type="GO" id="GO:0004144">
    <property type="term" value="F:diacylglycerol O-acyltransferase activity"/>
    <property type="evidence" value="ECO:0007669"/>
    <property type="project" value="UniProtKB-EC"/>
</dbReference>
<accession>A0A6N2K867</accession>
<evidence type="ECO:0000256" key="9">
    <source>
        <dbReference type="ARBA" id="ARBA00047604"/>
    </source>
</evidence>
<evidence type="ECO:0000256" key="4">
    <source>
        <dbReference type="ARBA" id="ARBA00005189"/>
    </source>
</evidence>
<comment type="subcellular location">
    <subcellularLocation>
        <location evidence="1">Cell membrane</location>
        <topology evidence="1">Single-pass membrane protein</topology>
    </subcellularLocation>
    <subcellularLocation>
        <location evidence="2">Endoplasmic reticulum membrane</location>
    </subcellularLocation>
</comment>
<proteinExistence type="inferred from homology"/>
<dbReference type="GO" id="GO:0005789">
    <property type="term" value="C:endoplasmic reticulum membrane"/>
    <property type="evidence" value="ECO:0007669"/>
    <property type="project" value="UniProtKB-SubCell"/>
</dbReference>
<comment type="pathway">
    <text evidence="4">Lipid metabolism.</text>
</comment>
<organism evidence="13">
    <name type="scientific">Salix viminalis</name>
    <name type="common">Common osier</name>
    <name type="synonym">Basket willow</name>
    <dbReference type="NCBI Taxonomy" id="40686"/>
    <lineage>
        <taxon>Eukaryota</taxon>
        <taxon>Viridiplantae</taxon>
        <taxon>Streptophyta</taxon>
        <taxon>Embryophyta</taxon>
        <taxon>Tracheophyta</taxon>
        <taxon>Spermatophyta</taxon>
        <taxon>Magnoliopsida</taxon>
        <taxon>eudicotyledons</taxon>
        <taxon>Gunneridae</taxon>
        <taxon>Pentapetalae</taxon>
        <taxon>rosids</taxon>
        <taxon>fabids</taxon>
        <taxon>Malpighiales</taxon>
        <taxon>Salicaceae</taxon>
        <taxon>Saliceae</taxon>
        <taxon>Salix</taxon>
    </lineage>
</organism>
<comment type="catalytic activity">
    <reaction evidence="10">
        <text>an acyl-CoA + a 1,2-diacyl-sn-glycerol = a triacyl-sn-glycerol + CoA</text>
        <dbReference type="Rhea" id="RHEA:10868"/>
        <dbReference type="ChEBI" id="CHEBI:17815"/>
        <dbReference type="ChEBI" id="CHEBI:57287"/>
        <dbReference type="ChEBI" id="CHEBI:58342"/>
        <dbReference type="ChEBI" id="CHEBI:64615"/>
        <dbReference type="EC" id="2.3.1.20"/>
    </reaction>
</comment>
<keyword evidence="7" id="KW-0012">Acyltransferase</keyword>
<gene>
    <name evidence="13" type="ORF">SVIM_LOCUS43587</name>
</gene>
<dbReference type="PANTHER" id="PTHR31650:SF78">
    <property type="entry name" value="DIACYLGLYCEROL O-ACYLTRANSFERASE"/>
    <property type="match status" value="1"/>
</dbReference>
<evidence type="ECO:0000256" key="3">
    <source>
        <dbReference type="ARBA" id="ARBA00004771"/>
    </source>
</evidence>
<dbReference type="GO" id="GO:0047196">
    <property type="term" value="F:long-chain-alcohol O-fatty-acyltransferase activity"/>
    <property type="evidence" value="ECO:0007669"/>
    <property type="project" value="UniProtKB-EC"/>
</dbReference>
<evidence type="ECO:0000259" key="11">
    <source>
        <dbReference type="Pfam" id="PF03007"/>
    </source>
</evidence>
<dbReference type="InterPro" id="IPR009721">
    <property type="entry name" value="O-acyltransferase_WSD1_C"/>
</dbReference>
<evidence type="ECO:0000256" key="7">
    <source>
        <dbReference type="ARBA" id="ARBA00023315"/>
    </source>
</evidence>
<dbReference type="InterPro" id="IPR045034">
    <property type="entry name" value="O-acyltransferase_WSD1-like"/>
</dbReference>
<dbReference type="AlphaFoldDB" id="A0A6N2K867"/>
<name>A0A6N2K867_SALVM</name>
<evidence type="ECO:0000256" key="2">
    <source>
        <dbReference type="ARBA" id="ARBA00004586"/>
    </source>
</evidence>